<reference evidence="3" key="1">
    <citation type="journal article" date="2019" name="Int. J. Syst. Evol. Microbiol.">
        <title>The Global Catalogue of Microorganisms (GCM) 10K type strain sequencing project: providing services to taxonomists for standard genome sequencing and annotation.</title>
        <authorList>
            <consortium name="The Broad Institute Genomics Platform"/>
            <consortium name="The Broad Institute Genome Sequencing Center for Infectious Disease"/>
            <person name="Wu L."/>
            <person name="Ma J."/>
        </authorList>
    </citation>
    <scope>NUCLEOTIDE SEQUENCE [LARGE SCALE GENOMIC DNA]</scope>
    <source>
        <strain evidence="3">CCUG 63419</strain>
    </source>
</reference>
<keyword evidence="1" id="KW-0472">Membrane</keyword>
<evidence type="ECO:0000256" key="1">
    <source>
        <dbReference type="SAM" id="Phobius"/>
    </source>
</evidence>
<accession>A0ABW3HJP1</accession>
<proteinExistence type="predicted"/>
<protein>
    <recommendedName>
        <fullName evidence="4">General secretion pathway protein N</fullName>
    </recommendedName>
</protein>
<keyword evidence="1" id="KW-1133">Transmembrane helix</keyword>
<sequence>MLFALLDDSKTAMSVEVSLKRFAFVCLLLLVFGFSVLYHAPARLLAPLMQPTIGVSNWGGTLFNGQMLGAYSQKPFFITWQWRAAEVLRLRLSANASVAGPFDAVLAASKSPLGWQMDLTDLRLPAGQSVFLGPGTAIPAWKSPSLVIARSSDGYWTQAEGSLLTAGGMLRLNLQGQVQEINLPSSALNWTIKDGNLVGDLRQREGNMALATLTLTHDNRIQWQIRDRLLRLKPTYSSTNSPDLIVLTVAEPL</sequence>
<evidence type="ECO:0008006" key="4">
    <source>
        <dbReference type="Google" id="ProtNLM"/>
    </source>
</evidence>
<keyword evidence="1" id="KW-0812">Transmembrane</keyword>
<name>A0ABW3HJP1_9GAMM</name>
<gene>
    <name evidence="2" type="ORF">ACFQ0F_11310</name>
</gene>
<keyword evidence="3" id="KW-1185">Reference proteome</keyword>
<dbReference type="Proteomes" id="UP001597044">
    <property type="component" value="Unassembled WGS sequence"/>
</dbReference>
<comment type="caution">
    <text evidence="2">The sequence shown here is derived from an EMBL/GenBank/DDBJ whole genome shotgun (WGS) entry which is preliminary data.</text>
</comment>
<evidence type="ECO:0000313" key="3">
    <source>
        <dbReference type="Proteomes" id="UP001597044"/>
    </source>
</evidence>
<organism evidence="2 3">
    <name type="scientific">Paraperlucidibaca wandonensis</name>
    <dbReference type="NCBI Taxonomy" id="1268273"/>
    <lineage>
        <taxon>Bacteria</taxon>
        <taxon>Pseudomonadati</taxon>
        <taxon>Pseudomonadota</taxon>
        <taxon>Gammaproteobacteria</taxon>
        <taxon>Moraxellales</taxon>
        <taxon>Moraxellaceae</taxon>
        <taxon>Paraperlucidibaca</taxon>
    </lineage>
</organism>
<feature type="transmembrane region" description="Helical" evidence="1">
    <location>
        <begin position="22"/>
        <end position="40"/>
    </location>
</feature>
<dbReference type="RefSeq" id="WP_379072279.1">
    <property type="nucleotide sequence ID" value="NZ_JBHTIT010000002.1"/>
</dbReference>
<evidence type="ECO:0000313" key="2">
    <source>
        <dbReference type="EMBL" id="MFD0950962.1"/>
    </source>
</evidence>
<dbReference type="EMBL" id="JBHTIT010000002">
    <property type="protein sequence ID" value="MFD0950962.1"/>
    <property type="molecule type" value="Genomic_DNA"/>
</dbReference>